<dbReference type="InterPro" id="IPR003604">
    <property type="entry name" value="Matrin/U1-like-C_Znf_C2H2"/>
</dbReference>
<evidence type="ECO:0000256" key="1">
    <source>
        <dbReference type="ARBA" id="ARBA00022723"/>
    </source>
</evidence>
<dbReference type="FunFam" id="3.30.160.60:FF:000491">
    <property type="entry name" value="zinc finger matrin-type protein 2-like"/>
    <property type="match status" value="1"/>
</dbReference>
<dbReference type="InterPro" id="IPR013087">
    <property type="entry name" value="Znf_C2H2_type"/>
</dbReference>
<evidence type="ECO:0000259" key="5">
    <source>
        <dbReference type="SMART" id="SM00451"/>
    </source>
</evidence>
<keyword evidence="3" id="KW-0862">Zinc</keyword>
<keyword evidence="4" id="KW-0539">Nucleus</keyword>
<dbReference type="SUPFAM" id="SSF57667">
    <property type="entry name" value="beta-beta-alpha zinc fingers"/>
    <property type="match status" value="1"/>
</dbReference>
<dbReference type="GO" id="GO:0003676">
    <property type="term" value="F:nucleic acid binding"/>
    <property type="evidence" value="ECO:0007669"/>
    <property type="project" value="InterPro"/>
</dbReference>
<sequence>QAGYYCSVCECVVKDSANYLDHINGKKHQRALGMSMRVERASLEQVQKRFEALKKRKDPASFSEQGDTMRKHPLGCHFSSQFIVHRIVYQIAV</sequence>
<protein>
    <recommendedName>
        <fullName evidence="5">U1-type domain-containing protein</fullName>
    </recommendedName>
</protein>
<dbReference type="GO" id="GO:0005681">
    <property type="term" value="C:spliceosomal complex"/>
    <property type="evidence" value="ECO:0007669"/>
    <property type="project" value="InterPro"/>
</dbReference>
<proteinExistence type="predicted"/>
<evidence type="ECO:0000313" key="7">
    <source>
        <dbReference type="Proteomes" id="UP000015105"/>
    </source>
</evidence>
<dbReference type="PANTHER" id="PTHR45986:SF1">
    <property type="entry name" value="ZINC FINGER MATRIN-TYPE PROTEIN 2"/>
    <property type="match status" value="1"/>
</dbReference>
<reference evidence="6" key="3">
    <citation type="journal article" date="2017" name="Nature">
        <title>Genome sequence of the progenitor of the wheat D genome Aegilops tauschii.</title>
        <authorList>
            <person name="Luo M.C."/>
            <person name="Gu Y.Q."/>
            <person name="Puiu D."/>
            <person name="Wang H."/>
            <person name="Twardziok S.O."/>
            <person name="Deal K.R."/>
            <person name="Huo N."/>
            <person name="Zhu T."/>
            <person name="Wang L."/>
            <person name="Wang Y."/>
            <person name="McGuire P.E."/>
            <person name="Liu S."/>
            <person name="Long H."/>
            <person name="Ramasamy R.K."/>
            <person name="Rodriguez J.C."/>
            <person name="Van S.L."/>
            <person name="Yuan L."/>
            <person name="Wang Z."/>
            <person name="Xia Z."/>
            <person name="Xiao L."/>
            <person name="Anderson O.D."/>
            <person name="Ouyang S."/>
            <person name="Liang Y."/>
            <person name="Zimin A.V."/>
            <person name="Pertea G."/>
            <person name="Qi P."/>
            <person name="Bennetzen J.L."/>
            <person name="Dai X."/>
            <person name="Dawson M.W."/>
            <person name="Muller H.G."/>
            <person name="Kugler K."/>
            <person name="Rivarola-Duarte L."/>
            <person name="Spannagl M."/>
            <person name="Mayer K.F.X."/>
            <person name="Lu F.H."/>
            <person name="Bevan M.W."/>
            <person name="Leroy P."/>
            <person name="Li P."/>
            <person name="You F.M."/>
            <person name="Sun Q."/>
            <person name="Liu Z."/>
            <person name="Lyons E."/>
            <person name="Wicker T."/>
            <person name="Salzberg S.L."/>
            <person name="Devos K.M."/>
            <person name="Dvorak J."/>
        </authorList>
    </citation>
    <scope>NUCLEOTIDE SEQUENCE [LARGE SCALE GENOMIC DNA]</scope>
    <source>
        <strain evidence="6">cv. AL8/78</strain>
    </source>
</reference>
<name>A0A453D449_AEGTS</name>
<evidence type="ECO:0000256" key="3">
    <source>
        <dbReference type="ARBA" id="ARBA00022833"/>
    </source>
</evidence>
<keyword evidence="7" id="KW-1185">Reference proteome</keyword>
<dbReference type="GO" id="GO:0046540">
    <property type="term" value="C:U4/U6 x U5 tri-snRNP complex"/>
    <property type="evidence" value="ECO:0007669"/>
    <property type="project" value="TreeGrafter"/>
</dbReference>
<feature type="domain" description="U1-type" evidence="5">
    <location>
        <begin position="1"/>
        <end position="35"/>
    </location>
</feature>
<dbReference type="Proteomes" id="UP000015105">
    <property type="component" value="Chromosome 2D"/>
</dbReference>
<dbReference type="Gene3D" id="3.30.160.60">
    <property type="entry name" value="Classic Zinc Finger"/>
    <property type="match status" value="1"/>
</dbReference>
<dbReference type="Pfam" id="PF12874">
    <property type="entry name" value="zf-met"/>
    <property type="match status" value="1"/>
</dbReference>
<dbReference type="SMART" id="SM00451">
    <property type="entry name" value="ZnF_U1"/>
    <property type="match status" value="1"/>
</dbReference>
<reference evidence="7" key="1">
    <citation type="journal article" date="2014" name="Science">
        <title>Ancient hybridizations among the ancestral genomes of bread wheat.</title>
        <authorList>
            <consortium name="International Wheat Genome Sequencing Consortium,"/>
            <person name="Marcussen T."/>
            <person name="Sandve S.R."/>
            <person name="Heier L."/>
            <person name="Spannagl M."/>
            <person name="Pfeifer M."/>
            <person name="Jakobsen K.S."/>
            <person name="Wulff B.B."/>
            <person name="Steuernagel B."/>
            <person name="Mayer K.F."/>
            <person name="Olsen O.A."/>
        </authorList>
    </citation>
    <scope>NUCLEOTIDE SEQUENCE [LARGE SCALE GENOMIC DNA]</scope>
    <source>
        <strain evidence="7">cv. AL8/78</strain>
    </source>
</reference>
<keyword evidence="1" id="KW-0479">Metal-binding</keyword>
<accession>A0A453D449</accession>
<dbReference type="InterPro" id="IPR040107">
    <property type="entry name" value="Snu23"/>
</dbReference>
<dbReference type="Gramene" id="AET2Gv21081100.13">
    <property type="protein sequence ID" value="AET2Gv21081100.13"/>
    <property type="gene ID" value="AET2Gv21081100"/>
</dbReference>
<keyword evidence="2" id="KW-0863">Zinc-finger</keyword>
<evidence type="ECO:0000256" key="2">
    <source>
        <dbReference type="ARBA" id="ARBA00022771"/>
    </source>
</evidence>
<evidence type="ECO:0000313" key="6">
    <source>
        <dbReference type="EnsemblPlants" id="AET2Gv21081100.13"/>
    </source>
</evidence>
<organism evidence="6 7">
    <name type="scientific">Aegilops tauschii subsp. strangulata</name>
    <name type="common">Goatgrass</name>
    <dbReference type="NCBI Taxonomy" id="200361"/>
    <lineage>
        <taxon>Eukaryota</taxon>
        <taxon>Viridiplantae</taxon>
        <taxon>Streptophyta</taxon>
        <taxon>Embryophyta</taxon>
        <taxon>Tracheophyta</taxon>
        <taxon>Spermatophyta</taxon>
        <taxon>Magnoliopsida</taxon>
        <taxon>Liliopsida</taxon>
        <taxon>Poales</taxon>
        <taxon>Poaceae</taxon>
        <taxon>BOP clade</taxon>
        <taxon>Pooideae</taxon>
        <taxon>Triticodae</taxon>
        <taxon>Triticeae</taxon>
        <taxon>Triticinae</taxon>
        <taxon>Aegilops</taxon>
    </lineage>
</organism>
<dbReference type="PANTHER" id="PTHR45986">
    <property type="entry name" value="ZINC FINGER MATRIN-TYPE PROTEIN 2"/>
    <property type="match status" value="1"/>
</dbReference>
<dbReference type="InterPro" id="IPR036236">
    <property type="entry name" value="Znf_C2H2_sf"/>
</dbReference>
<dbReference type="EnsemblPlants" id="AET2Gv21081100.13">
    <property type="protein sequence ID" value="AET2Gv21081100.13"/>
    <property type="gene ID" value="AET2Gv21081100"/>
</dbReference>
<dbReference type="GO" id="GO:0008270">
    <property type="term" value="F:zinc ion binding"/>
    <property type="evidence" value="ECO:0007669"/>
    <property type="project" value="UniProtKB-KW"/>
</dbReference>
<dbReference type="AlphaFoldDB" id="A0A453D449"/>
<dbReference type="GO" id="GO:0000398">
    <property type="term" value="P:mRNA splicing, via spliceosome"/>
    <property type="evidence" value="ECO:0007669"/>
    <property type="project" value="InterPro"/>
</dbReference>
<reference evidence="6" key="5">
    <citation type="journal article" date="2021" name="G3 (Bethesda)">
        <title>Aegilops tauschii genome assembly Aet v5.0 features greater sequence contiguity and improved annotation.</title>
        <authorList>
            <person name="Wang L."/>
            <person name="Zhu T."/>
            <person name="Rodriguez J.C."/>
            <person name="Deal K.R."/>
            <person name="Dubcovsky J."/>
            <person name="McGuire P.E."/>
            <person name="Lux T."/>
            <person name="Spannagl M."/>
            <person name="Mayer K.F.X."/>
            <person name="Baldrich P."/>
            <person name="Meyers B.C."/>
            <person name="Huo N."/>
            <person name="Gu Y.Q."/>
            <person name="Zhou H."/>
            <person name="Devos K.M."/>
            <person name="Bennetzen J.L."/>
            <person name="Unver T."/>
            <person name="Budak H."/>
            <person name="Gulick P.J."/>
            <person name="Galiba G."/>
            <person name="Kalapos B."/>
            <person name="Nelson D.R."/>
            <person name="Li P."/>
            <person name="You F.M."/>
            <person name="Luo M.C."/>
            <person name="Dvorak J."/>
        </authorList>
    </citation>
    <scope>NUCLEOTIDE SEQUENCE [LARGE SCALE GENOMIC DNA]</scope>
    <source>
        <strain evidence="6">cv. AL8/78</strain>
    </source>
</reference>
<reference evidence="6" key="4">
    <citation type="submission" date="2019-03" db="UniProtKB">
        <authorList>
            <consortium name="EnsemblPlants"/>
        </authorList>
    </citation>
    <scope>IDENTIFICATION</scope>
</reference>
<evidence type="ECO:0000256" key="4">
    <source>
        <dbReference type="ARBA" id="ARBA00023242"/>
    </source>
</evidence>
<reference evidence="7" key="2">
    <citation type="journal article" date="2017" name="Nat. Plants">
        <title>The Aegilops tauschii genome reveals multiple impacts of transposons.</title>
        <authorList>
            <person name="Zhao G."/>
            <person name="Zou C."/>
            <person name="Li K."/>
            <person name="Wang K."/>
            <person name="Li T."/>
            <person name="Gao L."/>
            <person name="Zhang X."/>
            <person name="Wang H."/>
            <person name="Yang Z."/>
            <person name="Liu X."/>
            <person name="Jiang W."/>
            <person name="Mao L."/>
            <person name="Kong X."/>
            <person name="Jiao Y."/>
            <person name="Jia J."/>
        </authorList>
    </citation>
    <scope>NUCLEOTIDE SEQUENCE [LARGE SCALE GENOMIC DNA]</scope>
    <source>
        <strain evidence="7">cv. AL8/78</strain>
    </source>
</reference>